<dbReference type="AlphaFoldDB" id="A0A9J6B8J4"/>
<dbReference type="EMBL" id="JACXVP010000001">
    <property type="protein sequence ID" value="KAG5632767.1"/>
    <property type="molecule type" value="Genomic_DNA"/>
</dbReference>
<dbReference type="OrthoDB" id="1300148at2759"/>
<gene>
    <name evidence="1" type="ORF">H5410_004484</name>
</gene>
<feature type="non-terminal residue" evidence="1">
    <location>
        <position position="1"/>
    </location>
</feature>
<reference evidence="1 2" key="1">
    <citation type="submission" date="2020-09" db="EMBL/GenBank/DDBJ databases">
        <title>De no assembly of potato wild relative species, Solanum commersonii.</title>
        <authorList>
            <person name="Cho K."/>
        </authorList>
    </citation>
    <scope>NUCLEOTIDE SEQUENCE [LARGE SCALE GENOMIC DNA]</scope>
    <source>
        <strain evidence="1">LZ3.2</strain>
        <tissue evidence="1">Leaf</tissue>
    </source>
</reference>
<sequence>MIKVPDYSVMEQLKKTHAQISLMSLLLQSKEHRHVLTKIMNEAHDPEIGAFLTHEDIEEVIQDLNHLFCEVNMVQVGEGTSHADVQLVVSGVELNN</sequence>
<protein>
    <submittedName>
        <fullName evidence="1">Uncharacterized protein</fullName>
    </submittedName>
</protein>
<keyword evidence="2" id="KW-1185">Reference proteome</keyword>
<comment type="caution">
    <text evidence="1">The sequence shown here is derived from an EMBL/GenBank/DDBJ whole genome shotgun (WGS) entry which is preliminary data.</text>
</comment>
<accession>A0A9J6B8J4</accession>
<evidence type="ECO:0000313" key="2">
    <source>
        <dbReference type="Proteomes" id="UP000824120"/>
    </source>
</evidence>
<evidence type="ECO:0000313" key="1">
    <source>
        <dbReference type="EMBL" id="KAG5632767.1"/>
    </source>
</evidence>
<proteinExistence type="predicted"/>
<organism evidence="1 2">
    <name type="scientific">Solanum commersonii</name>
    <name type="common">Commerson's wild potato</name>
    <name type="synonym">Commerson's nightshade</name>
    <dbReference type="NCBI Taxonomy" id="4109"/>
    <lineage>
        <taxon>Eukaryota</taxon>
        <taxon>Viridiplantae</taxon>
        <taxon>Streptophyta</taxon>
        <taxon>Embryophyta</taxon>
        <taxon>Tracheophyta</taxon>
        <taxon>Spermatophyta</taxon>
        <taxon>Magnoliopsida</taxon>
        <taxon>eudicotyledons</taxon>
        <taxon>Gunneridae</taxon>
        <taxon>Pentapetalae</taxon>
        <taxon>asterids</taxon>
        <taxon>lamiids</taxon>
        <taxon>Solanales</taxon>
        <taxon>Solanaceae</taxon>
        <taxon>Solanoideae</taxon>
        <taxon>Solaneae</taxon>
        <taxon>Solanum</taxon>
    </lineage>
</organism>
<dbReference type="Proteomes" id="UP000824120">
    <property type="component" value="Chromosome 1"/>
</dbReference>
<name>A0A9J6B8J4_SOLCO</name>